<name>A0A857JCM5_9BURK</name>
<keyword evidence="1" id="KW-0812">Transmembrane</keyword>
<reference evidence="2 3" key="1">
    <citation type="submission" date="2020-01" db="EMBL/GenBank/DDBJ databases">
        <title>Genome sequencing of strain KACC 21265.</title>
        <authorList>
            <person name="Heo J."/>
            <person name="Kim S.-J."/>
            <person name="Kim J.-S."/>
            <person name="Hong S.-B."/>
            <person name="Kwon S.-W."/>
        </authorList>
    </citation>
    <scope>NUCLEOTIDE SEQUENCE [LARGE SCALE GENOMIC DNA]</scope>
    <source>
        <strain evidence="2 3">KACC 21265</strain>
        <plasmid evidence="2 3">unnamed1</plasmid>
    </source>
</reference>
<keyword evidence="1" id="KW-1133">Transmembrane helix</keyword>
<feature type="transmembrane region" description="Helical" evidence="1">
    <location>
        <begin position="130"/>
        <end position="149"/>
    </location>
</feature>
<keyword evidence="2" id="KW-0614">Plasmid</keyword>
<gene>
    <name evidence="2" type="ORF">GT347_27190</name>
</gene>
<organism evidence="2 3">
    <name type="scientific">Xylophilus rhododendri</name>
    <dbReference type="NCBI Taxonomy" id="2697032"/>
    <lineage>
        <taxon>Bacteria</taxon>
        <taxon>Pseudomonadati</taxon>
        <taxon>Pseudomonadota</taxon>
        <taxon>Betaproteobacteria</taxon>
        <taxon>Burkholderiales</taxon>
        <taxon>Xylophilus</taxon>
    </lineage>
</organism>
<dbReference type="AlphaFoldDB" id="A0A857JCM5"/>
<evidence type="ECO:0000256" key="1">
    <source>
        <dbReference type="SAM" id="Phobius"/>
    </source>
</evidence>
<keyword evidence="3" id="KW-1185">Reference proteome</keyword>
<dbReference type="KEGG" id="xyk:GT347_27190"/>
<keyword evidence="1" id="KW-0472">Membrane</keyword>
<dbReference type="EMBL" id="CP047651">
    <property type="protein sequence ID" value="QHJ01745.1"/>
    <property type="molecule type" value="Genomic_DNA"/>
</dbReference>
<sequence length="207" mass="23478">MRTRARKYGPVLDEQVLSIRRDIVITGPNACGKSRWLTKLHLRCGEIWPKRPTLYVRSMEPLQSWFEDPRIAAYAEQQGRPWAKLRSYERVDMLIEWIAEEKAVLMLDDAHKLAGRKLDIAVRMATRSRILVVGAFAHQSIPMSLRLLMDQRNPQRIALRGEAAYDATSIAMWLLLLITMAAGWWQLAAVLGGMKVLAGGRGAAKQT</sequence>
<geneLocation type="plasmid" evidence="2 3">
    <name>unnamed1</name>
</geneLocation>
<dbReference type="Proteomes" id="UP000464787">
    <property type="component" value="Plasmid unnamed1"/>
</dbReference>
<protein>
    <recommendedName>
        <fullName evidence="4">AAA+ ATPase domain-containing protein</fullName>
    </recommendedName>
</protein>
<evidence type="ECO:0000313" key="3">
    <source>
        <dbReference type="Proteomes" id="UP000464787"/>
    </source>
</evidence>
<feature type="transmembrane region" description="Helical" evidence="1">
    <location>
        <begin position="169"/>
        <end position="191"/>
    </location>
</feature>
<evidence type="ECO:0000313" key="2">
    <source>
        <dbReference type="EMBL" id="QHJ01745.1"/>
    </source>
</evidence>
<proteinExistence type="predicted"/>
<accession>A0A857JCM5</accession>
<evidence type="ECO:0008006" key="4">
    <source>
        <dbReference type="Google" id="ProtNLM"/>
    </source>
</evidence>